<dbReference type="EMBL" id="JARWAN010000021">
    <property type="protein sequence ID" value="MDR5899818.1"/>
    <property type="molecule type" value="Genomic_DNA"/>
</dbReference>
<keyword evidence="2" id="KW-0812">Transmembrane</keyword>
<keyword evidence="2" id="KW-1133">Transmembrane helix</keyword>
<dbReference type="InterPro" id="IPR010982">
    <property type="entry name" value="Lambda_DNA-bd_dom_sf"/>
</dbReference>
<dbReference type="SUPFAM" id="SSF47413">
    <property type="entry name" value="lambda repressor-like DNA-binding domains"/>
    <property type="match status" value="1"/>
</dbReference>
<dbReference type="PANTHER" id="PTHR34475:SF1">
    <property type="entry name" value="CYTOSKELETON PROTEIN RODZ"/>
    <property type="match status" value="1"/>
</dbReference>
<keyword evidence="5" id="KW-1185">Reference proteome</keyword>
<feature type="region of interest" description="Disordered" evidence="1">
    <location>
        <begin position="141"/>
        <end position="188"/>
    </location>
</feature>
<dbReference type="InterPro" id="IPR050400">
    <property type="entry name" value="Bact_Cytoskel_RodZ"/>
</dbReference>
<dbReference type="Pfam" id="PF13413">
    <property type="entry name" value="HTH_25"/>
    <property type="match status" value="1"/>
</dbReference>
<evidence type="ECO:0000259" key="3">
    <source>
        <dbReference type="PROSITE" id="PS50943"/>
    </source>
</evidence>
<gene>
    <name evidence="4" type="ORF">QC823_12555</name>
</gene>
<evidence type="ECO:0000313" key="4">
    <source>
        <dbReference type="EMBL" id="MDR5899818.1"/>
    </source>
</evidence>
<dbReference type="Proteomes" id="UP001254564">
    <property type="component" value="Unassembled WGS sequence"/>
</dbReference>
<dbReference type="InterPro" id="IPR001387">
    <property type="entry name" value="Cro/C1-type_HTH"/>
</dbReference>
<feature type="region of interest" description="Disordered" evidence="1">
    <location>
        <begin position="248"/>
        <end position="274"/>
    </location>
</feature>
<dbReference type="CDD" id="cd00093">
    <property type="entry name" value="HTH_XRE"/>
    <property type="match status" value="1"/>
</dbReference>
<keyword evidence="2" id="KW-0472">Membrane</keyword>
<name>A0ABU1H8H2_9GAMM</name>
<accession>A0ABU1H8H2</accession>
<reference evidence="4 5" key="1">
    <citation type="submission" date="2023-04" db="EMBL/GenBank/DDBJ databases">
        <title>A long-awaited taxogenomic arrangement of the family Halomonadaceae.</title>
        <authorList>
            <person name="De La Haba R."/>
            <person name="Chuvochina M."/>
            <person name="Wittouck S."/>
            <person name="Arahal D.R."/>
            <person name="Sanchez-Porro C."/>
            <person name="Hugenholtz P."/>
            <person name="Ventosa A."/>
        </authorList>
    </citation>
    <scope>NUCLEOTIDE SEQUENCE [LARGE SCALE GENOMIC DNA]</scope>
    <source>
        <strain evidence="4 5">DSM 21020</strain>
    </source>
</reference>
<dbReference type="PROSITE" id="PS50943">
    <property type="entry name" value="HTH_CROC1"/>
    <property type="match status" value="1"/>
</dbReference>
<proteinExistence type="predicted"/>
<comment type="caution">
    <text evidence="4">The sequence shown here is derived from an EMBL/GenBank/DDBJ whole genome shotgun (WGS) entry which is preliminary data.</text>
</comment>
<organism evidence="4 5">
    <name type="scientific">Vreelandella vilamensis</name>
    <dbReference type="NCBI Taxonomy" id="531309"/>
    <lineage>
        <taxon>Bacteria</taxon>
        <taxon>Pseudomonadati</taxon>
        <taxon>Pseudomonadota</taxon>
        <taxon>Gammaproteobacteria</taxon>
        <taxon>Oceanospirillales</taxon>
        <taxon>Halomonadaceae</taxon>
        <taxon>Vreelandella</taxon>
    </lineage>
</organism>
<dbReference type="SMART" id="SM00530">
    <property type="entry name" value="HTH_XRE"/>
    <property type="match status" value="1"/>
</dbReference>
<dbReference type="Gene3D" id="1.10.260.40">
    <property type="entry name" value="lambda repressor-like DNA-binding domains"/>
    <property type="match status" value="1"/>
</dbReference>
<dbReference type="PANTHER" id="PTHR34475">
    <property type="match status" value="1"/>
</dbReference>
<dbReference type="RefSeq" id="WP_309656696.1">
    <property type="nucleotide sequence ID" value="NZ_JARWAN010000021.1"/>
</dbReference>
<feature type="region of interest" description="Disordered" evidence="1">
    <location>
        <begin position="1"/>
        <end position="21"/>
    </location>
</feature>
<evidence type="ECO:0000256" key="2">
    <source>
        <dbReference type="SAM" id="Phobius"/>
    </source>
</evidence>
<feature type="domain" description="HTH cro/C1-type" evidence="3">
    <location>
        <begin position="22"/>
        <end position="82"/>
    </location>
</feature>
<feature type="region of interest" description="Disordered" evidence="1">
    <location>
        <begin position="222"/>
        <end position="241"/>
    </location>
</feature>
<evidence type="ECO:0000256" key="1">
    <source>
        <dbReference type="SAM" id="MobiDB-lite"/>
    </source>
</evidence>
<feature type="transmembrane region" description="Helical" evidence="2">
    <location>
        <begin position="114"/>
        <end position="135"/>
    </location>
</feature>
<evidence type="ECO:0000313" key="5">
    <source>
        <dbReference type="Proteomes" id="UP001254564"/>
    </source>
</evidence>
<dbReference type="Pfam" id="PF13464">
    <property type="entry name" value="RodZ_C"/>
    <property type="match status" value="1"/>
</dbReference>
<dbReference type="InterPro" id="IPR025194">
    <property type="entry name" value="RodZ-like_C"/>
</dbReference>
<protein>
    <submittedName>
        <fullName evidence="4">DUF4115 domain-containing protein</fullName>
    </submittedName>
</protein>
<sequence length="352" mass="37716">MSDTHTQEPHDEPLTASPGEQLKHQREKLGLSLQETADALHLRPAVVNGLERDNYEEIPIATYRRGYLRAYAKYLGIDETPVLEAYRERHGSLEAERSIAPVSATKPPSRMAALLFKLVTLLIIAGLIAVTIMWWQSRGGSAPPGLEDPAQRNTQTEMATPESAEQARSGQDRAPADVSEPALSDTSPVADAINAAREPAATEAPAPEEMTEATVPEQIAPEQTVPEQPPATPADITDAEPTTLADATTANTEGSDGMAEDSADSPSAAGNAPNTLELTFNEQSWTEIFDANNQRVFVGLQEPGTTASVEGEPPFRLTVGNATGVELRYQGDVVDLEARAGANNVARFTLEE</sequence>
<feature type="compositionally biased region" description="Basic and acidic residues" evidence="1">
    <location>
        <begin position="1"/>
        <end position="13"/>
    </location>
</feature>